<evidence type="ECO:0000313" key="3">
    <source>
        <dbReference type="Proteomes" id="UP000824132"/>
    </source>
</evidence>
<name>A0A9D2A6H3_9FIRM</name>
<reference evidence="2" key="1">
    <citation type="journal article" date="2021" name="PeerJ">
        <title>Extensive microbial diversity within the chicken gut microbiome revealed by metagenomics and culture.</title>
        <authorList>
            <person name="Gilroy R."/>
            <person name="Ravi A."/>
            <person name="Getino M."/>
            <person name="Pursley I."/>
            <person name="Horton D.L."/>
            <person name="Alikhan N.F."/>
            <person name="Baker D."/>
            <person name="Gharbi K."/>
            <person name="Hall N."/>
            <person name="Watson M."/>
            <person name="Adriaenssens E.M."/>
            <person name="Foster-Nyarko E."/>
            <person name="Jarju S."/>
            <person name="Secka A."/>
            <person name="Antonio M."/>
            <person name="Oren A."/>
            <person name="Chaudhuri R.R."/>
            <person name="La Ragione R."/>
            <person name="Hildebrand F."/>
            <person name="Pallen M.J."/>
        </authorList>
    </citation>
    <scope>NUCLEOTIDE SEQUENCE</scope>
    <source>
        <strain evidence="2">CHK187-5294</strain>
    </source>
</reference>
<accession>A0A9D2A6H3</accession>
<comment type="caution">
    <text evidence="2">The sequence shown here is derived from an EMBL/GenBank/DDBJ whole genome shotgun (WGS) entry which is preliminary data.</text>
</comment>
<evidence type="ECO:0000313" key="2">
    <source>
        <dbReference type="EMBL" id="HIZ03012.1"/>
    </source>
</evidence>
<feature type="compositionally biased region" description="Acidic residues" evidence="1">
    <location>
        <begin position="68"/>
        <end position="92"/>
    </location>
</feature>
<dbReference type="EMBL" id="DXCL01000010">
    <property type="protein sequence ID" value="HIZ03012.1"/>
    <property type="molecule type" value="Genomic_DNA"/>
</dbReference>
<gene>
    <name evidence="2" type="ORF">H9727_01875</name>
</gene>
<proteinExistence type="predicted"/>
<evidence type="ECO:0000256" key="1">
    <source>
        <dbReference type="SAM" id="MobiDB-lite"/>
    </source>
</evidence>
<dbReference type="Proteomes" id="UP000824132">
    <property type="component" value="Unassembled WGS sequence"/>
</dbReference>
<reference evidence="2" key="2">
    <citation type="submission" date="2021-04" db="EMBL/GenBank/DDBJ databases">
        <authorList>
            <person name="Gilroy R."/>
        </authorList>
    </citation>
    <scope>NUCLEOTIDE SEQUENCE</scope>
    <source>
        <strain evidence="2">CHK187-5294</strain>
    </source>
</reference>
<sequence length="306" mass="34358">MEGKDLTAIAGSDFLARQQMLDVEKWLSSERAGRDLCGTMAFCGYCVKAETNPCAKAEFRMKMREALDELEEESAAAEDAPEEDAEPDEQTEEIIKEDCAEEIAAEKLADESEGKTVTPVQAAEEIMSESAEEKIQRVRILPEGYEEVTRYRRTFKAKLIQNEKAQDFYTEIKNALAGLSGVKTRMCQGGENFRIGRKKIAKLGIGGKTLVLYLALDPAEYEETKYRFTDVSEKKTYAETPMKLRLTSSRAVKHAKELIADLGEALSLANVGCIYMDYHFPYKTDEQLIAKGLIKPYTAIVKKKNQ</sequence>
<protein>
    <submittedName>
        <fullName evidence="2">Uncharacterized protein</fullName>
    </submittedName>
</protein>
<dbReference type="AlphaFoldDB" id="A0A9D2A6H3"/>
<feature type="region of interest" description="Disordered" evidence="1">
    <location>
        <begin position="67"/>
        <end position="92"/>
    </location>
</feature>
<organism evidence="2 3">
    <name type="scientific">Candidatus Borkfalkia avistercoris</name>
    <dbReference type="NCBI Taxonomy" id="2838504"/>
    <lineage>
        <taxon>Bacteria</taxon>
        <taxon>Bacillati</taxon>
        <taxon>Bacillota</taxon>
        <taxon>Clostridia</taxon>
        <taxon>Christensenellales</taxon>
        <taxon>Christensenellaceae</taxon>
        <taxon>Candidatus Borkfalkia</taxon>
    </lineage>
</organism>